<evidence type="ECO:0000256" key="10">
    <source>
        <dbReference type="SAM" id="Coils"/>
    </source>
</evidence>
<evidence type="ECO:0000259" key="11">
    <source>
        <dbReference type="Pfam" id="PF25994"/>
    </source>
</evidence>
<dbReference type="InterPro" id="IPR058781">
    <property type="entry name" value="HH_AprE-like"/>
</dbReference>
<feature type="transmembrane region" description="Helical" evidence="9">
    <location>
        <begin position="37"/>
        <end position="55"/>
    </location>
</feature>
<dbReference type="PROSITE" id="PS00543">
    <property type="entry name" value="HLYD_FAMILY"/>
    <property type="match status" value="1"/>
</dbReference>
<organism evidence="13 14">
    <name type="scientific">Alcaligenes xylosoxydans xylosoxydans</name>
    <name type="common">Achromobacter xylosoxidans</name>
    <dbReference type="NCBI Taxonomy" id="85698"/>
    <lineage>
        <taxon>Bacteria</taxon>
        <taxon>Pseudomonadati</taxon>
        <taxon>Pseudomonadota</taxon>
        <taxon>Betaproteobacteria</taxon>
        <taxon>Burkholderiales</taxon>
        <taxon>Alcaligenaceae</taxon>
        <taxon>Achromobacter</taxon>
    </lineage>
</organism>
<accession>A0A120LIG4</accession>
<dbReference type="Proteomes" id="UP000060602">
    <property type="component" value="Chromosome"/>
</dbReference>
<dbReference type="InterPro" id="IPR058982">
    <property type="entry name" value="Beta-barrel_AprE"/>
</dbReference>
<keyword evidence="10" id="KW-0175">Coiled coil</keyword>
<dbReference type="Gene3D" id="2.40.50.100">
    <property type="match status" value="2"/>
</dbReference>
<comment type="subcellular location">
    <subcellularLocation>
        <location evidence="1 9">Cell inner membrane</location>
        <topology evidence="1 9">Single-pass membrane protein</topology>
    </subcellularLocation>
</comment>
<keyword evidence="4 9" id="KW-1003">Cell membrane</keyword>
<dbReference type="InterPro" id="IPR050739">
    <property type="entry name" value="MFP"/>
</dbReference>
<keyword evidence="6 9" id="KW-0812">Transmembrane</keyword>
<dbReference type="InterPro" id="IPR006144">
    <property type="entry name" value="Secretion_HlyD_CS"/>
</dbReference>
<keyword evidence="7 9" id="KW-1133">Transmembrane helix</keyword>
<feature type="coiled-coil region" evidence="10">
    <location>
        <begin position="269"/>
        <end position="296"/>
    </location>
</feature>
<protein>
    <recommendedName>
        <fullName evidence="9">Membrane fusion protein (MFP) family protein</fullName>
    </recommendedName>
</protein>
<evidence type="ECO:0000256" key="7">
    <source>
        <dbReference type="ARBA" id="ARBA00022989"/>
    </source>
</evidence>
<evidence type="ECO:0000256" key="6">
    <source>
        <dbReference type="ARBA" id="ARBA00022692"/>
    </source>
</evidence>
<dbReference type="AlphaFoldDB" id="A0A120LIG4"/>
<dbReference type="Pfam" id="PF25994">
    <property type="entry name" value="HH_AprE"/>
    <property type="match status" value="1"/>
</dbReference>
<evidence type="ECO:0000256" key="5">
    <source>
        <dbReference type="ARBA" id="ARBA00022519"/>
    </source>
</evidence>
<evidence type="ECO:0000256" key="2">
    <source>
        <dbReference type="ARBA" id="ARBA00009477"/>
    </source>
</evidence>
<dbReference type="Gene3D" id="1.10.287.470">
    <property type="entry name" value="Helix hairpin bin"/>
    <property type="match status" value="1"/>
</dbReference>
<dbReference type="RefSeq" id="WP_081105133.1">
    <property type="nucleotide sequence ID" value="NZ_CP014060.2"/>
</dbReference>
<name>A0A120LIG4_ALCXX</name>
<keyword evidence="5 9" id="KW-0997">Cell inner membrane</keyword>
<dbReference type="Pfam" id="PF26002">
    <property type="entry name" value="Beta-barrel_AprE"/>
    <property type="match status" value="1"/>
</dbReference>
<dbReference type="EMBL" id="CP014060">
    <property type="protein sequence ID" value="AMG40341.2"/>
    <property type="molecule type" value="Genomic_DNA"/>
</dbReference>
<evidence type="ECO:0000259" key="12">
    <source>
        <dbReference type="Pfam" id="PF26002"/>
    </source>
</evidence>
<evidence type="ECO:0000313" key="14">
    <source>
        <dbReference type="Proteomes" id="UP000060602"/>
    </source>
</evidence>
<dbReference type="PRINTS" id="PR01490">
    <property type="entry name" value="RTXTOXIND"/>
</dbReference>
<evidence type="ECO:0000256" key="3">
    <source>
        <dbReference type="ARBA" id="ARBA00022448"/>
    </source>
</evidence>
<evidence type="ECO:0000313" key="13">
    <source>
        <dbReference type="EMBL" id="AMG40341.2"/>
    </source>
</evidence>
<dbReference type="NCBIfam" id="TIGR01843">
    <property type="entry name" value="type_I_hlyD"/>
    <property type="match status" value="1"/>
</dbReference>
<dbReference type="Gene3D" id="2.40.30.170">
    <property type="match status" value="1"/>
</dbReference>
<dbReference type="GO" id="GO:0009306">
    <property type="term" value="P:protein secretion"/>
    <property type="evidence" value="ECO:0007669"/>
    <property type="project" value="InterPro"/>
</dbReference>
<evidence type="ECO:0000256" key="1">
    <source>
        <dbReference type="ARBA" id="ARBA00004377"/>
    </source>
</evidence>
<keyword evidence="3 9" id="KW-0813">Transport</keyword>
<feature type="domain" description="AprE-like beta-barrel" evidence="12">
    <location>
        <begin position="338"/>
        <end position="427"/>
    </location>
</feature>
<keyword evidence="8 9" id="KW-0472">Membrane</keyword>
<comment type="similarity">
    <text evidence="2 9">Belongs to the membrane fusion protein (MFP) (TC 8.A.1) family.</text>
</comment>
<feature type="domain" description="AprE-like long alpha-helical hairpin" evidence="11">
    <location>
        <begin position="111"/>
        <end position="294"/>
    </location>
</feature>
<proteinExistence type="inferred from homology"/>
<sequence>MTGRAEGNRVVVLRPERDTGESNGVDPIESGGWSARFGWWVLVLGFGGFLAWAAWAPLDNGVAMPGIVVVTGERQAVDSIEGGVVSALLVAEGDAVQAGQALVRLDDTRVRGEARSLHAQLAAVSAREARLLAERDGREALASPGADSDAEAMTALEMERQLFASRRAALAGELAGIQATLSGSRALASGLDATLAHKRAQRALLREQLGSLRDLAREGYVPRNRVLELERALAQLDGDMATETGTLGQTRQQIAELAVRAQQRRDAFQREVRSDLAETRVQREQLTQKLAAAQFDLAHSEIRAPASGTVVALAIHTVGGVVQPGSRLMEIVPRDQPLVVEGRLPVESIDKVHAGLPVELMFTAFDASRTPRLEGAVTLVSADRFEDERSGRPYYRLRANVAPGQLRRIGDAPLQAGMPVEVFVRTGERSLLNYLFKPLLDRARLAWGDA</sequence>
<evidence type="ECO:0000256" key="8">
    <source>
        <dbReference type="ARBA" id="ARBA00023136"/>
    </source>
</evidence>
<evidence type="ECO:0000256" key="4">
    <source>
        <dbReference type="ARBA" id="ARBA00022475"/>
    </source>
</evidence>
<evidence type="ECO:0000256" key="9">
    <source>
        <dbReference type="RuleBase" id="RU365093"/>
    </source>
</evidence>
<dbReference type="GO" id="GO:0005886">
    <property type="term" value="C:plasma membrane"/>
    <property type="evidence" value="ECO:0007669"/>
    <property type="project" value="UniProtKB-SubCell"/>
</dbReference>
<dbReference type="PANTHER" id="PTHR30386:SF17">
    <property type="entry name" value="ALKALINE PROTEASE SECRETION PROTEIN APRE"/>
    <property type="match status" value="1"/>
</dbReference>
<dbReference type="InterPro" id="IPR010129">
    <property type="entry name" value="T1SS_HlyD"/>
</dbReference>
<dbReference type="PANTHER" id="PTHR30386">
    <property type="entry name" value="MEMBRANE FUSION SUBUNIT OF EMRAB-TOLC MULTIDRUG EFFLUX PUMP"/>
    <property type="match status" value="1"/>
</dbReference>
<gene>
    <name evidence="13" type="ORF">AL504_22170</name>
</gene>
<reference evidence="14" key="1">
    <citation type="submission" date="2015-12" db="EMBL/GenBank/DDBJ databases">
        <title>FDA dAtabase for Regulatory Grade micrObial Sequences (FDA-ARGOS): Supporting development and validation of Infectious Disease Dx tests.</title>
        <authorList>
            <person name="Case J."/>
            <person name="Tallon L."/>
            <person name="Sadzewicz L."/>
            <person name="Sengamalay N."/>
            <person name="Ott S."/>
            <person name="Godinez A."/>
            <person name="Nagaraj S."/>
            <person name="Nadendla S."/>
            <person name="Sichtig H."/>
        </authorList>
    </citation>
    <scope>NUCLEOTIDE SEQUENCE [LARGE SCALE GENOMIC DNA]</scope>
    <source>
        <strain evidence="14">FDAARGOS_147</strain>
    </source>
</reference>